<evidence type="ECO:0000256" key="11">
    <source>
        <dbReference type="ARBA" id="ARBA00023136"/>
    </source>
</evidence>
<evidence type="ECO:0000256" key="8">
    <source>
        <dbReference type="ARBA" id="ARBA00022842"/>
    </source>
</evidence>
<dbReference type="InterPro" id="IPR001757">
    <property type="entry name" value="P_typ_ATPase"/>
</dbReference>
<evidence type="ECO:0000256" key="6">
    <source>
        <dbReference type="ARBA" id="ARBA00022741"/>
    </source>
</evidence>
<dbReference type="Pfam" id="PF13246">
    <property type="entry name" value="Cation_ATPase"/>
    <property type="match status" value="1"/>
</dbReference>
<dbReference type="SUPFAM" id="SSF81665">
    <property type="entry name" value="Calcium ATPase, transmembrane domain M"/>
    <property type="match status" value="1"/>
</dbReference>
<evidence type="ECO:0000256" key="10">
    <source>
        <dbReference type="ARBA" id="ARBA00022989"/>
    </source>
</evidence>
<evidence type="ECO:0000256" key="12">
    <source>
        <dbReference type="SAM" id="Phobius"/>
    </source>
</evidence>
<protein>
    <submittedName>
        <fullName evidence="14">HAD-IC family P-type ATPase</fullName>
    </submittedName>
</protein>
<evidence type="ECO:0000256" key="9">
    <source>
        <dbReference type="ARBA" id="ARBA00022967"/>
    </source>
</evidence>
<dbReference type="InterPro" id="IPR050510">
    <property type="entry name" value="Cation_transp_ATPase_P-type"/>
</dbReference>
<feature type="transmembrane region" description="Helical" evidence="12">
    <location>
        <begin position="70"/>
        <end position="88"/>
    </location>
</feature>
<comment type="similarity">
    <text evidence="2">Belongs to the cation transport ATPase (P-type) (TC 3.A.3) family. Type IIA subfamily.</text>
</comment>
<keyword evidence="9" id="KW-1278">Translocase</keyword>
<keyword evidence="7" id="KW-0067">ATP-binding</keyword>
<evidence type="ECO:0000256" key="4">
    <source>
        <dbReference type="ARBA" id="ARBA00022553"/>
    </source>
</evidence>
<dbReference type="PRINTS" id="PR00120">
    <property type="entry name" value="HATPASE"/>
</dbReference>
<dbReference type="Gene3D" id="1.20.1110.10">
    <property type="entry name" value="Calcium-transporting ATPase, transmembrane domain"/>
    <property type="match status" value="1"/>
</dbReference>
<reference evidence="14 15" key="1">
    <citation type="submission" date="2024-02" db="EMBL/GenBank/DDBJ databases">
        <title>Genome analysis and characterization of Microbaculum marinisediminis sp. nov., isolated from marine sediment.</title>
        <authorList>
            <person name="Du Z.-J."/>
            <person name="Ye Y.-Q."/>
            <person name="Zhang Z.-R."/>
            <person name="Yuan S.-M."/>
            <person name="Zhang X.-Y."/>
        </authorList>
    </citation>
    <scope>NUCLEOTIDE SEQUENCE [LARGE SCALE GENOMIC DNA]</scope>
    <source>
        <strain evidence="14 15">SDUM1044001</strain>
    </source>
</reference>
<evidence type="ECO:0000313" key="15">
    <source>
        <dbReference type="Proteomes" id="UP001378188"/>
    </source>
</evidence>
<dbReference type="InterPro" id="IPR023214">
    <property type="entry name" value="HAD_sf"/>
</dbReference>
<comment type="subcellular location">
    <subcellularLocation>
        <location evidence="1">Cell membrane</location>
        <topology evidence="1">Multi-pass membrane protein</topology>
    </subcellularLocation>
</comment>
<dbReference type="GO" id="GO:1902600">
    <property type="term" value="P:proton transmembrane transport"/>
    <property type="evidence" value="ECO:0007669"/>
    <property type="project" value="TreeGrafter"/>
</dbReference>
<dbReference type="FunFam" id="2.70.150.10:FF:000160">
    <property type="entry name" value="Sarcoplasmic/endoplasmic reticulum calcium ATPase 1"/>
    <property type="match status" value="1"/>
</dbReference>
<keyword evidence="11 12" id="KW-0472">Membrane</keyword>
<feature type="domain" description="Cation-transporting P-type ATPase N-terminal" evidence="13">
    <location>
        <begin position="17"/>
        <end position="90"/>
    </location>
</feature>
<dbReference type="SFLD" id="SFLDG00002">
    <property type="entry name" value="C1.7:_P-type_atpase_like"/>
    <property type="match status" value="1"/>
</dbReference>
<dbReference type="PANTHER" id="PTHR43294:SF21">
    <property type="entry name" value="CATION TRANSPORTING ATPASE"/>
    <property type="match status" value="1"/>
</dbReference>
<dbReference type="GO" id="GO:0036376">
    <property type="term" value="P:sodium ion export across plasma membrane"/>
    <property type="evidence" value="ECO:0007669"/>
    <property type="project" value="TreeGrafter"/>
</dbReference>
<feature type="transmembrane region" description="Helical" evidence="12">
    <location>
        <begin position="808"/>
        <end position="827"/>
    </location>
</feature>
<dbReference type="SFLD" id="SFLDS00003">
    <property type="entry name" value="Haloacid_Dehalogenase"/>
    <property type="match status" value="1"/>
</dbReference>
<keyword evidence="5 12" id="KW-0812">Transmembrane</keyword>
<evidence type="ECO:0000313" key="14">
    <source>
        <dbReference type="EMBL" id="MEJ8573939.1"/>
    </source>
</evidence>
<feature type="transmembrane region" description="Helical" evidence="12">
    <location>
        <begin position="735"/>
        <end position="753"/>
    </location>
</feature>
<dbReference type="GO" id="GO:0005886">
    <property type="term" value="C:plasma membrane"/>
    <property type="evidence" value="ECO:0007669"/>
    <property type="project" value="UniProtKB-SubCell"/>
</dbReference>
<dbReference type="Gene3D" id="3.40.50.1000">
    <property type="entry name" value="HAD superfamily/HAD-like"/>
    <property type="match status" value="1"/>
</dbReference>
<evidence type="ECO:0000259" key="13">
    <source>
        <dbReference type="SMART" id="SM00831"/>
    </source>
</evidence>
<dbReference type="FunFam" id="3.40.50.1000:FF:000001">
    <property type="entry name" value="Phospholipid-transporting ATPase IC"/>
    <property type="match status" value="1"/>
</dbReference>
<dbReference type="InterPro" id="IPR018303">
    <property type="entry name" value="ATPase_P-typ_P_site"/>
</dbReference>
<dbReference type="Pfam" id="PF00689">
    <property type="entry name" value="Cation_ATPase_C"/>
    <property type="match status" value="1"/>
</dbReference>
<name>A0AAW9RX32_9HYPH</name>
<keyword evidence="6" id="KW-0547">Nucleotide-binding</keyword>
<feature type="transmembrane region" description="Helical" evidence="12">
    <location>
        <begin position="839"/>
        <end position="860"/>
    </location>
</feature>
<feature type="transmembrane region" description="Helical" evidence="12">
    <location>
        <begin position="288"/>
        <end position="310"/>
    </location>
</feature>
<dbReference type="RefSeq" id="WP_340331634.1">
    <property type="nucleotide sequence ID" value="NZ_JAZHOF010000009.1"/>
</dbReference>
<dbReference type="InterPro" id="IPR006068">
    <property type="entry name" value="ATPase_P-typ_cation-transptr_C"/>
</dbReference>
<dbReference type="GO" id="GO:0016887">
    <property type="term" value="F:ATP hydrolysis activity"/>
    <property type="evidence" value="ECO:0007669"/>
    <property type="project" value="InterPro"/>
</dbReference>
<dbReference type="SUPFAM" id="SSF81660">
    <property type="entry name" value="Metal cation-transporting ATPase, ATP-binding domain N"/>
    <property type="match status" value="1"/>
</dbReference>
<dbReference type="InterPro" id="IPR044492">
    <property type="entry name" value="P_typ_ATPase_HD_dom"/>
</dbReference>
<evidence type="ECO:0000256" key="3">
    <source>
        <dbReference type="ARBA" id="ARBA00022475"/>
    </source>
</evidence>
<dbReference type="InterPro" id="IPR036412">
    <property type="entry name" value="HAD-like_sf"/>
</dbReference>
<dbReference type="Pfam" id="PF08282">
    <property type="entry name" value="Hydrolase_3"/>
    <property type="match status" value="1"/>
</dbReference>
<feature type="transmembrane region" description="Helical" evidence="12">
    <location>
        <begin position="773"/>
        <end position="796"/>
    </location>
</feature>
<feature type="transmembrane region" description="Helical" evidence="12">
    <location>
        <begin position="705"/>
        <end position="729"/>
    </location>
</feature>
<organism evidence="14 15">
    <name type="scientific">Microbaculum marinum</name>
    <dbReference type="NCBI Taxonomy" id="1764581"/>
    <lineage>
        <taxon>Bacteria</taxon>
        <taxon>Pseudomonadati</taxon>
        <taxon>Pseudomonadota</taxon>
        <taxon>Alphaproteobacteria</taxon>
        <taxon>Hyphomicrobiales</taxon>
        <taxon>Tepidamorphaceae</taxon>
        <taxon>Microbaculum</taxon>
    </lineage>
</organism>
<proteinExistence type="inferred from homology"/>
<dbReference type="InterPro" id="IPR059000">
    <property type="entry name" value="ATPase_P-type_domA"/>
</dbReference>
<dbReference type="GO" id="GO:0006883">
    <property type="term" value="P:intracellular sodium ion homeostasis"/>
    <property type="evidence" value="ECO:0007669"/>
    <property type="project" value="TreeGrafter"/>
</dbReference>
<keyword evidence="8" id="KW-0460">Magnesium</keyword>
<dbReference type="PROSITE" id="PS00154">
    <property type="entry name" value="ATPASE_E1_E2"/>
    <property type="match status" value="1"/>
</dbReference>
<dbReference type="SFLD" id="SFLDF00027">
    <property type="entry name" value="p-type_atpase"/>
    <property type="match status" value="1"/>
</dbReference>
<dbReference type="Pfam" id="PF00122">
    <property type="entry name" value="E1-E2_ATPase"/>
    <property type="match status" value="1"/>
</dbReference>
<accession>A0AAW9RX32</accession>
<dbReference type="Gene3D" id="2.70.150.10">
    <property type="entry name" value="Calcium-transporting ATPase, cytoplasmic transduction domain A"/>
    <property type="match status" value="1"/>
</dbReference>
<evidence type="ECO:0000256" key="5">
    <source>
        <dbReference type="ARBA" id="ARBA00022692"/>
    </source>
</evidence>
<dbReference type="GO" id="GO:0005524">
    <property type="term" value="F:ATP binding"/>
    <property type="evidence" value="ECO:0007669"/>
    <property type="project" value="UniProtKB-KW"/>
</dbReference>
<dbReference type="PANTHER" id="PTHR43294">
    <property type="entry name" value="SODIUM/POTASSIUM-TRANSPORTING ATPASE SUBUNIT ALPHA"/>
    <property type="match status" value="1"/>
</dbReference>
<evidence type="ECO:0000256" key="7">
    <source>
        <dbReference type="ARBA" id="ARBA00022840"/>
    </source>
</evidence>
<dbReference type="PRINTS" id="PR00119">
    <property type="entry name" value="CATATPASE"/>
</dbReference>
<feature type="transmembrane region" description="Helical" evidence="12">
    <location>
        <begin position="880"/>
        <end position="900"/>
    </location>
</feature>
<keyword evidence="15" id="KW-1185">Reference proteome</keyword>
<dbReference type="InterPro" id="IPR023299">
    <property type="entry name" value="ATPase_P-typ_cyto_dom_N"/>
</dbReference>
<dbReference type="NCBIfam" id="TIGR01494">
    <property type="entry name" value="ATPase_P-type"/>
    <property type="match status" value="3"/>
</dbReference>
<dbReference type="SUPFAM" id="SSF56784">
    <property type="entry name" value="HAD-like"/>
    <property type="match status" value="1"/>
</dbReference>
<dbReference type="EMBL" id="JAZHOF010000009">
    <property type="protein sequence ID" value="MEJ8573939.1"/>
    <property type="molecule type" value="Genomic_DNA"/>
</dbReference>
<dbReference type="AlphaFoldDB" id="A0AAW9RX32"/>
<comment type="caution">
    <text evidence="14">The sequence shown here is derived from an EMBL/GenBank/DDBJ whole genome shotgun (WGS) entry which is preliminary data.</text>
</comment>
<sequence length="925" mass="97873">MSDASMPGDMRPDAAPAWHAMAAEDVLRDLSSGHDGLGGAEAERRIGRFGPNRLPPAGARHPLGRLLAQFHNTLIYVLIGAAAITAAIGHLTDSMVILAVVTVNALVGFVQEGRAESALEAIRAMLSPHASVLREGKRRTVDAAELVPGDIVLLESGDRVPADLRLIHVKGLQVDEAVLTGESLPVAKQSATVAAGAEIADRLDMAYSGTLVTRGTASGVVVGTGTRTEVGRIGKLIEAVAPMVTPLIARMDRFGRMLTVLILATGAAVFLFGVLARDYSAGEMFLATVGLVVAAVPEGLPAILTIAMALGVEQMARRNAIVRRLPAVEALGSVTVICSDKTGTLTRNEMVVEEVATADTRFGITGTGYAPHGAVVLDGEPVDSSGEPVLVELARAACLCSEARLRCDHDTWHVEGDPMEGALLALAAKAGIEPERDCPALPRLDVIPFDSESRLMATLHRGPTGGVIYVKGAPESLIALCDRQSVADAGAVRDERIDLALWHRRLEDMTAAGERVIAVATRAVHQDIARIEPADLEEGLTLIGLVGLTDPPRPEAMAAVADCRAAGIRIKMITGDHPETARSIAASFGLSTEDVMTGRDFEILDPAELADRAARIDVFARTSPEHKLRLVEALQHRGEIVAMTGDGVNDAPALKRADIGIAMGIKGSEAAKEAAQIVLADDNFASIARAVEEGRTVYENIRKSIAFILPTNGGEAMIVIGAILAGLALPITPIQILWINMVTTVTLALALAFEPAEPDIMRRPPRSPREPIIGIYLIWRTLYVSAQMTVLVFTLFLHVQAASGLDHARSVAVNVIVACEAAYVLNSRSILGSVLSRRALLASRAVLIAIAAVVVLQLALTYLPPLQMLFAVQALTWSDWSLVAAAGAGLFLVVEVEKIATRAILERRSPPSLGKAPARADDPRR</sequence>
<dbReference type="InterPro" id="IPR008250">
    <property type="entry name" value="ATPase_P-typ_transduc_dom_A_sf"/>
</dbReference>
<keyword evidence="10 12" id="KW-1133">Transmembrane helix</keyword>
<dbReference type="Proteomes" id="UP001378188">
    <property type="component" value="Unassembled WGS sequence"/>
</dbReference>
<dbReference type="GO" id="GO:1990573">
    <property type="term" value="P:potassium ion import across plasma membrane"/>
    <property type="evidence" value="ECO:0007669"/>
    <property type="project" value="TreeGrafter"/>
</dbReference>
<dbReference type="GO" id="GO:0030007">
    <property type="term" value="P:intracellular potassium ion homeostasis"/>
    <property type="evidence" value="ECO:0007669"/>
    <property type="project" value="TreeGrafter"/>
</dbReference>
<dbReference type="InterPro" id="IPR004014">
    <property type="entry name" value="ATPase_P-typ_cation-transptr_N"/>
</dbReference>
<dbReference type="SMART" id="SM00831">
    <property type="entry name" value="Cation_ATPase_N"/>
    <property type="match status" value="1"/>
</dbReference>
<evidence type="ECO:0000256" key="1">
    <source>
        <dbReference type="ARBA" id="ARBA00004651"/>
    </source>
</evidence>
<keyword evidence="3" id="KW-1003">Cell membrane</keyword>
<dbReference type="GO" id="GO:0005391">
    <property type="term" value="F:P-type sodium:potassium-exchanging transporter activity"/>
    <property type="evidence" value="ECO:0007669"/>
    <property type="project" value="TreeGrafter"/>
</dbReference>
<evidence type="ECO:0000256" key="2">
    <source>
        <dbReference type="ARBA" id="ARBA00005675"/>
    </source>
</evidence>
<dbReference type="SUPFAM" id="SSF81653">
    <property type="entry name" value="Calcium ATPase, transduction domain A"/>
    <property type="match status" value="1"/>
</dbReference>
<keyword evidence="4" id="KW-0597">Phosphoprotein</keyword>
<dbReference type="FunFam" id="3.40.50.1000:FF:000028">
    <property type="entry name" value="Calcium-transporting P-type ATPase, putative"/>
    <property type="match status" value="1"/>
</dbReference>
<dbReference type="InterPro" id="IPR023298">
    <property type="entry name" value="ATPase_P-typ_TM_dom_sf"/>
</dbReference>
<dbReference type="Pfam" id="PF00690">
    <property type="entry name" value="Cation_ATPase_N"/>
    <property type="match status" value="1"/>
</dbReference>
<feature type="transmembrane region" description="Helical" evidence="12">
    <location>
        <begin position="257"/>
        <end position="276"/>
    </location>
</feature>
<gene>
    <name evidence="14" type="ORF">V3328_20800</name>
</gene>
<dbReference type="Gene3D" id="3.40.1110.10">
    <property type="entry name" value="Calcium-transporting ATPase, cytoplasmic domain N"/>
    <property type="match status" value="1"/>
</dbReference>